<name>A0A5N3PE69_9HYPH</name>
<evidence type="ECO:0000256" key="1">
    <source>
        <dbReference type="ARBA" id="ARBA00004167"/>
    </source>
</evidence>
<comment type="similarity">
    <text evidence="2">Belongs to the BA14k family.</text>
</comment>
<dbReference type="Pfam" id="PF07886">
    <property type="entry name" value="BA14K"/>
    <property type="match status" value="1"/>
</dbReference>
<dbReference type="GO" id="GO:0016020">
    <property type="term" value="C:membrane"/>
    <property type="evidence" value="ECO:0007669"/>
    <property type="project" value="UniProtKB-SubCell"/>
</dbReference>
<organism evidence="8 9">
    <name type="scientific">Microvirga brassicacearum</name>
    <dbReference type="NCBI Taxonomy" id="2580413"/>
    <lineage>
        <taxon>Bacteria</taxon>
        <taxon>Pseudomonadati</taxon>
        <taxon>Pseudomonadota</taxon>
        <taxon>Alphaproteobacteria</taxon>
        <taxon>Hyphomicrobiales</taxon>
        <taxon>Methylobacteriaceae</taxon>
        <taxon>Microvirga</taxon>
    </lineage>
</organism>
<dbReference type="AlphaFoldDB" id="A0A5N3PE69"/>
<reference evidence="8 9" key="1">
    <citation type="journal article" date="2019" name="Microorganisms">
        <title>Genome Insights into the Novel Species Microvirga brassicacearum, a Rapeseed Endophyte with Biotechnological Potential.</title>
        <authorList>
            <person name="Jimenez-Gomez A."/>
            <person name="Saati-Santamaria Z."/>
            <person name="Igual J.M."/>
            <person name="Rivas R."/>
            <person name="Mateos P.F."/>
            <person name="Garcia-Fraile P."/>
        </authorList>
    </citation>
    <scope>NUCLEOTIDE SEQUENCE [LARGE SCALE GENOMIC DNA]</scope>
    <source>
        <strain evidence="8 9">CDVBN77</strain>
    </source>
</reference>
<dbReference type="OrthoDB" id="8256082at2"/>
<gene>
    <name evidence="8" type="ORF">FEZ63_07075</name>
</gene>
<evidence type="ECO:0000256" key="7">
    <source>
        <dbReference type="SAM" id="SignalP"/>
    </source>
</evidence>
<keyword evidence="5" id="KW-0430">Lectin</keyword>
<dbReference type="Proteomes" id="UP000325684">
    <property type="component" value="Unassembled WGS sequence"/>
</dbReference>
<evidence type="ECO:0000256" key="5">
    <source>
        <dbReference type="ARBA" id="ARBA00022734"/>
    </source>
</evidence>
<protein>
    <recommendedName>
        <fullName evidence="3">Lectin-like protein BA14k</fullName>
    </recommendedName>
</protein>
<keyword evidence="4" id="KW-0472">Membrane</keyword>
<feature type="signal peptide" evidence="7">
    <location>
        <begin position="1"/>
        <end position="18"/>
    </location>
</feature>
<evidence type="ECO:0000313" key="9">
    <source>
        <dbReference type="Proteomes" id="UP000325684"/>
    </source>
</evidence>
<accession>A0A5N3PE69</accession>
<keyword evidence="9" id="KW-1185">Reference proteome</keyword>
<evidence type="ECO:0000256" key="2">
    <source>
        <dbReference type="ARBA" id="ARBA00010270"/>
    </source>
</evidence>
<sequence length="162" mass="16880">MIVAVAATGALAAGAFFADTRPVEAQSATFTAPLAALQNDELQTTYAQYRGRGGYRGAYRGGYGGAYRGGPRYGYARPYYGRPYYGYRRGYNYGGAAAAGALGLATGAIIGGAIAQQQAAPVYAAPAYGANSSVAYCAQRYRSYDPGSGTYLGYDGLRHPCP</sequence>
<evidence type="ECO:0000256" key="4">
    <source>
        <dbReference type="ARBA" id="ARBA00022475"/>
    </source>
</evidence>
<feature type="chain" id="PRO_5024347501" description="Lectin-like protein BA14k" evidence="7">
    <location>
        <begin position="19"/>
        <end position="162"/>
    </location>
</feature>
<proteinExistence type="inferred from homology"/>
<comment type="function">
    <text evidence="6">Has immunoglobulin-binding and hemagglutination properties, and can bind to mannose. Essential for virulence. May be involved in LPS biosynthesis or polysaccharide transport.</text>
</comment>
<keyword evidence="7" id="KW-0732">Signal</keyword>
<evidence type="ECO:0000256" key="6">
    <source>
        <dbReference type="ARBA" id="ARBA00025321"/>
    </source>
</evidence>
<comment type="subcellular location">
    <subcellularLocation>
        <location evidence="1">Membrane</location>
        <topology evidence="1">Single-pass membrane protein</topology>
    </subcellularLocation>
</comment>
<dbReference type="InterPro" id="IPR012413">
    <property type="entry name" value="BA14K"/>
</dbReference>
<evidence type="ECO:0000313" key="8">
    <source>
        <dbReference type="EMBL" id="KAB0268000.1"/>
    </source>
</evidence>
<keyword evidence="4" id="KW-1003">Cell membrane</keyword>
<evidence type="ECO:0000256" key="3">
    <source>
        <dbReference type="ARBA" id="ARBA00020552"/>
    </source>
</evidence>
<comment type="caution">
    <text evidence="8">The sequence shown here is derived from an EMBL/GenBank/DDBJ whole genome shotgun (WGS) entry which is preliminary data.</text>
</comment>
<dbReference type="EMBL" id="VCMV01000010">
    <property type="protein sequence ID" value="KAB0268000.1"/>
    <property type="molecule type" value="Genomic_DNA"/>
</dbReference>
<dbReference type="GO" id="GO:0030246">
    <property type="term" value="F:carbohydrate binding"/>
    <property type="evidence" value="ECO:0007669"/>
    <property type="project" value="UniProtKB-KW"/>
</dbReference>